<feature type="chain" id="PRO_5020930204" description="DUF4148 domain-containing protein" evidence="2">
    <location>
        <begin position="32"/>
        <end position="93"/>
    </location>
</feature>
<accession>A0A4U0YM58</accession>
<keyword evidence="2" id="KW-0732">Signal</keyword>
<evidence type="ECO:0000256" key="1">
    <source>
        <dbReference type="SAM" id="MobiDB-lite"/>
    </source>
</evidence>
<feature type="compositionally biased region" description="Basic residues" evidence="1">
    <location>
        <begin position="78"/>
        <end position="93"/>
    </location>
</feature>
<evidence type="ECO:0000256" key="2">
    <source>
        <dbReference type="SAM" id="SignalP"/>
    </source>
</evidence>
<proteinExistence type="predicted"/>
<organism evidence="3 4">
    <name type="scientific">Halopseudomonas bauzanensis</name>
    <dbReference type="NCBI Taxonomy" id="653930"/>
    <lineage>
        <taxon>Bacteria</taxon>
        <taxon>Pseudomonadati</taxon>
        <taxon>Pseudomonadota</taxon>
        <taxon>Gammaproteobacteria</taxon>
        <taxon>Pseudomonadales</taxon>
        <taxon>Pseudomonadaceae</taxon>
        <taxon>Halopseudomonas</taxon>
    </lineage>
</organism>
<feature type="region of interest" description="Disordered" evidence="1">
    <location>
        <begin position="43"/>
        <end position="93"/>
    </location>
</feature>
<dbReference type="EMBL" id="SWAV01000005">
    <property type="protein sequence ID" value="TKA90113.1"/>
    <property type="molecule type" value="Genomic_DNA"/>
</dbReference>
<protein>
    <recommendedName>
        <fullName evidence="5">DUF4148 domain-containing protein</fullName>
    </recommendedName>
</protein>
<dbReference type="Proteomes" id="UP000305198">
    <property type="component" value="Unassembled WGS sequence"/>
</dbReference>
<dbReference type="RefSeq" id="WP_136869797.1">
    <property type="nucleotide sequence ID" value="NZ_SWAV01000005.1"/>
</dbReference>
<reference evidence="3 4" key="1">
    <citation type="submission" date="2019-04" db="EMBL/GenBank/DDBJ databases">
        <title>Crypto-aerobic microbial life in anoxic (sulfidic) marine sediments.</title>
        <authorList>
            <person name="Bhattacharya S."/>
            <person name="Roy C."/>
            <person name="Mondal N."/>
            <person name="Sarkar J."/>
            <person name="Mandal S."/>
            <person name="Rameez M.J."/>
            <person name="Ghosh W."/>
        </authorList>
    </citation>
    <scope>NUCLEOTIDE SEQUENCE [LARGE SCALE GENOMIC DNA]</scope>
    <source>
        <strain evidence="3 4">SBBB</strain>
    </source>
</reference>
<name>A0A4U0YM58_9GAMM</name>
<gene>
    <name evidence="3" type="ORF">FA869_13310</name>
</gene>
<feature type="signal peptide" evidence="2">
    <location>
        <begin position="1"/>
        <end position="31"/>
    </location>
</feature>
<evidence type="ECO:0000313" key="3">
    <source>
        <dbReference type="EMBL" id="TKA90113.1"/>
    </source>
</evidence>
<sequence length="93" mass="10377">MKSFNRIKERLIVSALSFAALSAVPLTSAVAEDGSKRLKEFHQVAKEQRIHAEPSVSSAFSSDKKPQQIKGSSTSSKRFQKRHRYGFSKPNGR</sequence>
<feature type="compositionally biased region" description="Basic and acidic residues" evidence="1">
    <location>
        <begin position="43"/>
        <end position="52"/>
    </location>
</feature>
<dbReference type="AlphaFoldDB" id="A0A4U0YM58"/>
<comment type="caution">
    <text evidence="3">The sequence shown here is derived from an EMBL/GenBank/DDBJ whole genome shotgun (WGS) entry which is preliminary data.</text>
</comment>
<evidence type="ECO:0008006" key="5">
    <source>
        <dbReference type="Google" id="ProtNLM"/>
    </source>
</evidence>
<evidence type="ECO:0000313" key="4">
    <source>
        <dbReference type="Proteomes" id="UP000305198"/>
    </source>
</evidence>